<evidence type="ECO:0000313" key="3">
    <source>
        <dbReference type="EMBL" id="AES74753.1"/>
    </source>
</evidence>
<proteinExistence type="inferred from homology"/>
<dbReference type="HOGENOM" id="CLU_1443069_0_0_1"/>
<protein>
    <submittedName>
        <fullName evidence="3 4">Pre-rRNA-processing protein TSR2</fullName>
    </submittedName>
</protein>
<dbReference type="OrthoDB" id="263560at2759"/>
<dbReference type="EMBL" id="CM001222">
    <property type="protein sequence ID" value="AES74753.1"/>
    <property type="molecule type" value="Genomic_DNA"/>
</dbReference>
<dbReference type="GO" id="GO:0005634">
    <property type="term" value="C:nucleus"/>
    <property type="evidence" value="ECO:0000318"/>
    <property type="project" value="GO_Central"/>
</dbReference>
<comment type="similarity">
    <text evidence="1">Belongs to the TSR2 family.</text>
</comment>
<accession>G7KKY2</accession>
<reference evidence="4" key="5">
    <citation type="journal article" date="2018" name="Nat. Plants">
        <title>Whole-genome landscape of Medicago truncatula symbiotic genes.</title>
        <authorList>
            <person name="Pecrix Y."/>
            <person name="Gamas P."/>
            <person name="Carrere S."/>
        </authorList>
    </citation>
    <scope>NUCLEOTIDE SEQUENCE</scope>
    <source>
        <tissue evidence="4">Leaves</tissue>
    </source>
</reference>
<dbReference type="GO" id="GO:0000462">
    <property type="term" value="P:maturation of SSU-rRNA from tricistronic rRNA transcript (SSU-rRNA, 5.8S rRNA, LSU-rRNA)"/>
    <property type="evidence" value="ECO:0000318"/>
    <property type="project" value="GO_Central"/>
</dbReference>
<dbReference type="Gramene" id="rna34326">
    <property type="protein sequence ID" value="RHN50074.1"/>
    <property type="gene ID" value="gene34326"/>
</dbReference>
<keyword evidence="2" id="KW-0698">rRNA processing</keyword>
<organism evidence="3 6">
    <name type="scientific">Medicago truncatula</name>
    <name type="common">Barrel medic</name>
    <name type="synonym">Medicago tribuloides</name>
    <dbReference type="NCBI Taxonomy" id="3880"/>
    <lineage>
        <taxon>Eukaryota</taxon>
        <taxon>Viridiplantae</taxon>
        <taxon>Streptophyta</taxon>
        <taxon>Embryophyta</taxon>
        <taxon>Tracheophyta</taxon>
        <taxon>Spermatophyta</taxon>
        <taxon>Magnoliopsida</taxon>
        <taxon>eudicotyledons</taxon>
        <taxon>Gunneridae</taxon>
        <taxon>Pentapetalae</taxon>
        <taxon>rosids</taxon>
        <taxon>fabids</taxon>
        <taxon>Fabales</taxon>
        <taxon>Fabaceae</taxon>
        <taxon>Papilionoideae</taxon>
        <taxon>50 kb inversion clade</taxon>
        <taxon>NPAAA clade</taxon>
        <taxon>Hologalegina</taxon>
        <taxon>IRL clade</taxon>
        <taxon>Trifolieae</taxon>
        <taxon>Medicago</taxon>
    </lineage>
</organism>
<evidence type="ECO:0000313" key="5">
    <source>
        <dbReference type="EnsemblPlants" id="AES74753"/>
    </source>
</evidence>
<reference evidence="7" key="4">
    <citation type="journal article" date="2018" name="Nat. Plants">
        <title>Whole-genome landscape of Medicago truncatula symbiotic genes.</title>
        <authorList>
            <person name="Pecrix Y."/>
            <person name="Staton S.E."/>
            <person name="Sallet E."/>
            <person name="Lelandais-Briere C."/>
            <person name="Moreau S."/>
            <person name="Carrere S."/>
            <person name="Blein T."/>
            <person name="Jardinaud M.F."/>
            <person name="Latrasse D."/>
            <person name="Zouine M."/>
            <person name="Zahm M."/>
            <person name="Kreplak J."/>
            <person name="Mayjonade B."/>
            <person name="Satge C."/>
            <person name="Perez M."/>
            <person name="Cauet S."/>
            <person name="Marande W."/>
            <person name="Chantry-Darmon C."/>
            <person name="Lopez-Roques C."/>
            <person name="Bouchez O."/>
            <person name="Berard A."/>
            <person name="Debelle F."/>
            <person name="Munos S."/>
            <person name="Bendahmane A."/>
            <person name="Berges H."/>
            <person name="Niebel A."/>
            <person name="Buitink J."/>
            <person name="Frugier F."/>
            <person name="Benhamed M."/>
            <person name="Crespi M."/>
            <person name="Gouzy J."/>
            <person name="Gamas P."/>
        </authorList>
    </citation>
    <scope>NUCLEOTIDE SEQUENCE [LARGE SCALE GENOMIC DNA]</scope>
    <source>
        <strain evidence="7">cv. Jemalong A17</strain>
    </source>
</reference>
<dbReference type="InterPro" id="IPR019398">
    <property type="entry name" value="Pre-rRNA_process_TSR2"/>
</dbReference>
<dbReference type="EMBL" id="PSQE01000006">
    <property type="protein sequence ID" value="RHN50074.1"/>
    <property type="molecule type" value="Genomic_DNA"/>
</dbReference>
<dbReference type="Proteomes" id="UP000265566">
    <property type="component" value="Chromosome 6"/>
</dbReference>
<evidence type="ECO:0000256" key="1">
    <source>
        <dbReference type="ARBA" id="ARBA00006524"/>
    </source>
</evidence>
<sequence length="188" mass="21677">MKVSSEMKVEVSEEMKVFKEGIQLVINSWWEIQSFIKKERGGIHSSRKVDELCHSIFSWFIESKEESLRLASAKITLPQRMFRFVGIIGSLDDSVKRLCELVWAMYEECNTGDFTSVELIKEVSLTLARRLIQKQVCTSYDINDSGGRLQGQSLNEFREGVDLVMEKLWVDCGPNPHDMLEDITEVDF</sequence>
<reference evidence="5" key="3">
    <citation type="submission" date="2015-04" db="UniProtKB">
        <authorList>
            <consortium name="EnsemblPlants"/>
        </authorList>
    </citation>
    <scope>IDENTIFICATION</scope>
    <source>
        <strain evidence="5">cv. Jemalong A17</strain>
    </source>
</reference>
<evidence type="ECO:0000256" key="2">
    <source>
        <dbReference type="ARBA" id="ARBA00022552"/>
    </source>
</evidence>
<dbReference type="EnsemblPlants" id="AES74753">
    <property type="protein sequence ID" value="AES74753"/>
    <property type="gene ID" value="MTR_6g012740"/>
</dbReference>
<dbReference type="AlphaFoldDB" id="G7KKY2"/>
<keyword evidence="6" id="KW-1185">Reference proteome</keyword>
<dbReference type="PaxDb" id="3880-AES74753"/>
<evidence type="ECO:0000313" key="4">
    <source>
        <dbReference type="EMBL" id="RHN50074.1"/>
    </source>
</evidence>
<gene>
    <name evidence="5" type="primary">11427681</name>
    <name evidence="3" type="ordered locus">MTR_6g012740</name>
    <name evidence="4" type="ORF">MtrunA17_Chr6g0453491</name>
</gene>
<dbReference type="Pfam" id="PF10273">
    <property type="entry name" value="WGG"/>
    <property type="match status" value="1"/>
</dbReference>
<reference evidence="3 5" key="1">
    <citation type="journal article" date="2011" name="Nature">
        <title>The Medicago genome provides insight into the evolution of rhizobial symbioses.</title>
        <authorList>
            <person name="Young N.D."/>
            <person name="Debelle F."/>
            <person name="Oldroyd G.E."/>
            <person name="Geurts R."/>
            <person name="Cannon S.B."/>
            <person name="Udvardi M.K."/>
            <person name="Benedito V.A."/>
            <person name="Mayer K.F."/>
            <person name="Gouzy J."/>
            <person name="Schoof H."/>
            <person name="Van de Peer Y."/>
            <person name="Proost S."/>
            <person name="Cook D.R."/>
            <person name="Meyers B.C."/>
            <person name="Spannagl M."/>
            <person name="Cheung F."/>
            <person name="De Mita S."/>
            <person name="Krishnakumar V."/>
            <person name="Gundlach H."/>
            <person name="Zhou S."/>
            <person name="Mudge J."/>
            <person name="Bharti A.K."/>
            <person name="Murray J.D."/>
            <person name="Naoumkina M.A."/>
            <person name="Rosen B."/>
            <person name="Silverstein K.A."/>
            <person name="Tang H."/>
            <person name="Rombauts S."/>
            <person name="Zhao P.X."/>
            <person name="Zhou P."/>
            <person name="Barbe V."/>
            <person name="Bardou P."/>
            <person name="Bechner M."/>
            <person name="Bellec A."/>
            <person name="Berger A."/>
            <person name="Berges H."/>
            <person name="Bidwell S."/>
            <person name="Bisseling T."/>
            <person name="Choisne N."/>
            <person name="Couloux A."/>
            <person name="Denny R."/>
            <person name="Deshpande S."/>
            <person name="Dai X."/>
            <person name="Doyle J.J."/>
            <person name="Dudez A.M."/>
            <person name="Farmer A.D."/>
            <person name="Fouteau S."/>
            <person name="Franken C."/>
            <person name="Gibelin C."/>
            <person name="Gish J."/>
            <person name="Goldstein S."/>
            <person name="Gonzalez A.J."/>
            <person name="Green P.J."/>
            <person name="Hallab A."/>
            <person name="Hartog M."/>
            <person name="Hua A."/>
            <person name="Humphray S.J."/>
            <person name="Jeong D.H."/>
            <person name="Jing Y."/>
            <person name="Jocker A."/>
            <person name="Kenton S.M."/>
            <person name="Kim D.J."/>
            <person name="Klee K."/>
            <person name="Lai H."/>
            <person name="Lang C."/>
            <person name="Lin S."/>
            <person name="Macmil S.L."/>
            <person name="Magdelenat G."/>
            <person name="Matthews L."/>
            <person name="McCorrison J."/>
            <person name="Monaghan E.L."/>
            <person name="Mun J.H."/>
            <person name="Najar F.Z."/>
            <person name="Nicholson C."/>
            <person name="Noirot C."/>
            <person name="O'Bleness M."/>
            <person name="Paule C.R."/>
            <person name="Poulain J."/>
            <person name="Prion F."/>
            <person name="Qin B."/>
            <person name="Qu C."/>
            <person name="Retzel E.F."/>
            <person name="Riddle C."/>
            <person name="Sallet E."/>
            <person name="Samain S."/>
            <person name="Samson N."/>
            <person name="Sanders I."/>
            <person name="Saurat O."/>
            <person name="Scarpelli C."/>
            <person name="Schiex T."/>
            <person name="Segurens B."/>
            <person name="Severin A.J."/>
            <person name="Sherrier D.J."/>
            <person name="Shi R."/>
            <person name="Sims S."/>
            <person name="Singer S.R."/>
            <person name="Sinharoy S."/>
            <person name="Sterck L."/>
            <person name="Viollet A."/>
            <person name="Wang B.B."/>
            <person name="Wang K."/>
            <person name="Wang M."/>
            <person name="Wang X."/>
            <person name="Warfsmann J."/>
            <person name="Weissenbach J."/>
            <person name="White D.D."/>
            <person name="White J.D."/>
            <person name="Wiley G.B."/>
            <person name="Wincker P."/>
            <person name="Xing Y."/>
            <person name="Yang L."/>
            <person name="Yao Z."/>
            <person name="Ying F."/>
            <person name="Zhai J."/>
            <person name="Zhou L."/>
            <person name="Zuber A."/>
            <person name="Denarie J."/>
            <person name="Dixon R.A."/>
            <person name="May G.D."/>
            <person name="Schwartz D.C."/>
            <person name="Rogers J."/>
            <person name="Quetier F."/>
            <person name="Town C.D."/>
            <person name="Roe B.A."/>
        </authorList>
    </citation>
    <scope>NUCLEOTIDE SEQUENCE [LARGE SCALE GENOMIC DNA]</scope>
    <source>
        <strain evidence="3">A17</strain>
        <strain evidence="5">cv. Jemalong A17</strain>
    </source>
</reference>
<dbReference type="Proteomes" id="UP000002051">
    <property type="component" value="Chromosome 6"/>
</dbReference>
<reference evidence="3 5" key="2">
    <citation type="journal article" date="2014" name="BMC Genomics">
        <title>An improved genome release (version Mt4.0) for the model legume Medicago truncatula.</title>
        <authorList>
            <person name="Tang H."/>
            <person name="Krishnakumar V."/>
            <person name="Bidwell S."/>
            <person name="Rosen B."/>
            <person name="Chan A."/>
            <person name="Zhou S."/>
            <person name="Gentzbittel L."/>
            <person name="Childs K.L."/>
            <person name="Yandell M."/>
            <person name="Gundlach H."/>
            <person name="Mayer K.F."/>
            <person name="Schwartz D.C."/>
            <person name="Town C.D."/>
        </authorList>
    </citation>
    <scope>GENOME REANNOTATION</scope>
    <source>
        <strain evidence="5">cv. Jemalong A17</strain>
    </source>
</reference>
<dbReference type="STRING" id="3880.G7KKY2"/>
<dbReference type="PANTHER" id="PTHR21250">
    <property type="entry name" value="PRE-RRNA-PROCESSING PROTEIN TSR2 HOMOLOG"/>
    <property type="match status" value="1"/>
</dbReference>
<evidence type="ECO:0000313" key="7">
    <source>
        <dbReference type="Proteomes" id="UP000265566"/>
    </source>
</evidence>
<dbReference type="KEGG" id="mtr:11427681"/>
<name>G7KKY2_MEDTR</name>
<evidence type="ECO:0000313" key="6">
    <source>
        <dbReference type="Proteomes" id="UP000002051"/>
    </source>
</evidence>